<evidence type="ECO:0000256" key="5">
    <source>
        <dbReference type="ARBA" id="ARBA00022622"/>
    </source>
</evidence>
<evidence type="ECO:0000256" key="3">
    <source>
        <dbReference type="ARBA" id="ARBA00010031"/>
    </source>
</evidence>
<name>A0ABR4DKD6_9PEZI</name>
<evidence type="ECO:0000256" key="2">
    <source>
        <dbReference type="ARBA" id="ARBA00004613"/>
    </source>
</evidence>
<sequence length="384" mass="43594">MMHLIMLGLLLLALAAGIIGAIPATAPAVLLFTAAFRGMPSCAHFPMVILLGRLPAFSCKATDAACLCSSGALLKAIQHRVAAACSDPADILASHQWVTARCADDHFSAPALSASPLTGAHSDVTSPAAPSRLLLSRLHEGRHNRWILRLYLIVFLLTALWNSSSDQDEFLRLLLQKLQRFRDTMLLYRRRTRLWGDMARSSLHNAEQWVRGLWRNYLAAWTEYNNLRVRLASSSAWPPPLGSLFELEQLWLRVLRFYRVFAAAHREKEDERRRLIEMIARCRAEREQIQEAFGIIAEGVSAMNGEVWPRNPVLADQDDDQEIVVEREEDVAQGWEDDDDTIVGDGEDGIQERENEWEDLGEDDTWPEGTWEEEEYEWEDFAID</sequence>
<evidence type="ECO:0000256" key="9">
    <source>
        <dbReference type="PROSITE-ProRule" id="PRU01356"/>
    </source>
</evidence>
<comment type="subcellular location">
    <subcellularLocation>
        <location evidence="1">Membrane</location>
        <topology evidence="1">Lipid-anchor</topology>
        <topology evidence="1">GPI-anchor</topology>
    </subcellularLocation>
    <subcellularLocation>
        <location evidence="2">Secreted</location>
    </subcellularLocation>
</comment>
<feature type="disulfide bond" evidence="9">
    <location>
        <begin position="59"/>
        <end position="66"/>
    </location>
</feature>
<keyword evidence="8" id="KW-0449">Lipoprotein</keyword>
<evidence type="ECO:0000313" key="14">
    <source>
        <dbReference type="Proteomes" id="UP001600064"/>
    </source>
</evidence>
<keyword evidence="14" id="KW-1185">Reference proteome</keyword>
<evidence type="ECO:0000256" key="1">
    <source>
        <dbReference type="ARBA" id="ARBA00004589"/>
    </source>
</evidence>
<evidence type="ECO:0000256" key="11">
    <source>
        <dbReference type="SAM" id="SignalP"/>
    </source>
</evidence>
<feature type="binding site" description="axial binding residue" evidence="9">
    <location>
        <position position="63"/>
    </location>
    <ligand>
        <name>heme</name>
        <dbReference type="ChEBI" id="CHEBI:30413"/>
    </ligand>
    <ligandPart>
        <name>Fe</name>
        <dbReference type="ChEBI" id="CHEBI:18248"/>
    </ligandPart>
</feature>
<keyword evidence="7 9" id="KW-1015">Disulfide bond</keyword>
<keyword evidence="9" id="KW-0479">Metal-binding</keyword>
<accession>A0ABR4DKD6</accession>
<organism evidence="13 14">
    <name type="scientific">Remersonia thermophila</name>
    <dbReference type="NCBI Taxonomy" id="72144"/>
    <lineage>
        <taxon>Eukaryota</taxon>
        <taxon>Fungi</taxon>
        <taxon>Dikarya</taxon>
        <taxon>Ascomycota</taxon>
        <taxon>Pezizomycotina</taxon>
        <taxon>Sordariomycetes</taxon>
        <taxon>Sordariomycetidae</taxon>
        <taxon>Sordariales</taxon>
        <taxon>Sordariales incertae sedis</taxon>
        <taxon>Remersonia</taxon>
    </lineage>
</organism>
<evidence type="ECO:0000313" key="13">
    <source>
        <dbReference type="EMBL" id="KAL2270747.1"/>
    </source>
</evidence>
<keyword evidence="10" id="KW-0175">Coiled coil</keyword>
<protein>
    <recommendedName>
        <fullName evidence="12">CFEM domain-containing protein</fullName>
    </recommendedName>
</protein>
<feature type="signal peptide" evidence="11">
    <location>
        <begin position="1"/>
        <end position="20"/>
    </location>
</feature>
<keyword evidence="5" id="KW-0336">GPI-anchor</keyword>
<dbReference type="EMBL" id="JAZGUE010000001">
    <property type="protein sequence ID" value="KAL2270747.1"/>
    <property type="molecule type" value="Genomic_DNA"/>
</dbReference>
<dbReference type="GeneID" id="98121954"/>
<evidence type="ECO:0000256" key="7">
    <source>
        <dbReference type="ARBA" id="ARBA00023157"/>
    </source>
</evidence>
<proteinExistence type="inferred from homology"/>
<dbReference type="PROSITE" id="PS52012">
    <property type="entry name" value="CFEM"/>
    <property type="match status" value="1"/>
</dbReference>
<evidence type="ECO:0000256" key="6">
    <source>
        <dbReference type="ARBA" id="ARBA00022729"/>
    </source>
</evidence>
<keyword evidence="5" id="KW-0472">Membrane</keyword>
<keyword evidence="6 11" id="KW-0732">Signal</keyword>
<dbReference type="RefSeq" id="XP_070869471.1">
    <property type="nucleotide sequence ID" value="XM_071007310.1"/>
</dbReference>
<evidence type="ECO:0000256" key="8">
    <source>
        <dbReference type="ARBA" id="ARBA00023288"/>
    </source>
</evidence>
<comment type="caution">
    <text evidence="9">Lacks conserved residue(s) required for the propagation of feature annotation.</text>
</comment>
<dbReference type="Pfam" id="PF05730">
    <property type="entry name" value="CFEM"/>
    <property type="match status" value="1"/>
</dbReference>
<comment type="caution">
    <text evidence="13">The sequence shown here is derived from an EMBL/GenBank/DDBJ whole genome shotgun (WGS) entry which is preliminary data.</text>
</comment>
<gene>
    <name evidence="13" type="ORF">VTJ83DRAFT_118</name>
</gene>
<feature type="chain" id="PRO_5046813537" description="CFEM domain-containing protein" evidence="11">
    <location>
        <begin position="21"/>
        <end position="384"/>
    </location>
</feature>
<keyword evidence="9" id="KW-0349">Heme</keyword>
<dbReference type="InterPro" id="IPR008427">
    <property type="entry name" value="Extracellular_membr_CFEM_dom"/>
</dbReference>
<evidence type="ECO:0000259" key="12">
    <source>
        <dbReference type="PROSITE" id="PS52012"/>
    </source>
</evidence>
<keyword evidence="5" id="KW-0325">Glycoprotein</keyword>
<evidence type="ECO:0000256" key="4">
    <source>
        <dbReference type="ARBA" id="ARBA00022525"/>
    </source>
</evidence>
<keyword evidence="4" id="KW-0964">Secreted</keyword>
<reference evidence="13 14" key="1">
    <citation type="journal article" date="2024" name="Commun. Biol.">
        <title>Comparative genomic analysis of thermophilic fungi reveals convergent evolutionary adaptations and gene losses.</title>
        <authorList>
            <person name="Steindorff A.S."/>
            <person name="Aguilar-Pontes M.V."/>
            <person name="Robinson A.J."/>
            <person name="Andreopoulos B."/>
            <person name="LaButti K."/>
            <person name="Kuo A."/>
            <person name="Mondo S."/>
            <person name="Riley R."/>
            <person name="Otillar R."/>
            <person name="Haridas S."/>
            <person name="Lipzen A."/>
            <person name="Grimwood J."/>
            <person name="Schmutz J."/>
            <person name="Clum A."/>
            <person name="Reid I.D."/>
            <person name="Moisan M.C."/>
            <person name="Butler G."/>
            <person name="Nguyen T.T.M."/>
            <person name="Dewar K."/>
            <person name="Conant G."/>
            <person name="Drula E."/>
            <person name="Henrissat B."/>
            <person name="Hansel C."/>
            <person name="Singer S."/>
            <person name="Hutchinson M.I."/>
            <person name="de Vries R.P."/>
            <person name="Natvig D.O."/>
            <person name="Powell A.J."/>
            <person name="Tsang A."/>
            <person name="Grigoriev I.V."/>
        </authorList>
    </citation>
    <scope>NUCLEOTIDE SEQUENCE [LARGE SCALE GENOMIC DNA]</scope>
    <source>
        <strain evidence="13 14">ATCC 22073</strain>
    </source>
</reference>
<feature type="coiled-coil region" evidence="10">
    <location>
        <begin position="265"/>
        <end position="292"/>
    </location>
</feature>
<feature type="domain" description="CFEM" evidence="12">
    <location>
        <begin position="14"/>
        <end position="129"/>
    </location>
</feature>
<dbReference type="Proteomes" id="UP001600064">
    <property type="component" value="Unassembled WGS sequence"/>
</dbReference>
<keyword evidence="9" id="KW-0408">Iron</keyword>
<evidence type="ECO:0000256" key="10">
    <source>
        <dbReference type="SAM" id="Coils"/>
    </source>
</evidence>
<comment type="similarity">
    <text evidence="3">Belongs to the RBT5 family.</text>
</comment>